<gene>
    <name evidence="14 16" type="primary">ribB</name>
    <name evidence="16" type="ORF">RIdsm_00817</name>
</gene>
<evidence type="ECO:0000256" key="9">
    <source>
        <dbReference type="ARBA" id="ARBA00022619"/>
    </source>
</evidence>
<evidence type="ECO:0000256" key="2">
    <source>
        <dbReference type="ARBA" id="ARBA00001936"/>
    </source>
</evidence>
<feature type="binding site" evidence="14">
    <location>
        <position position="163"/>
    </location>
    <ligand>
        <name>Mg(2+)</name>
        <dbReference type="ChEBI" id="CHEBI:18420"/>
        <label>2</label>
    </ligand>
</feature>
<evidence type="ECO:0000256" key="14">
    <source>
        <dbReference type="HAMAP-Rule" id="MF_00180"/>
    </source>
</evidence>
<dbReference type="PANTHER" id="PTHR21327">
    <property type="entry name" value="GTP CYCLOHYDROLASE II-RELATED"/>
    <property type="match status" value="1"/>
</dbReference>
<feature type="binding site" evidence="14">
    <location>
        <position position="52"/>
    </location>
    <ligand>
        <name>D-ribulose 5-phosphate</name>
        <dbReference type="ChEBI" id="CHEBI:58121"/>
    </ligand>
</feature>
<evidence type="ECO:0000256" key="8">
    <source>
        <dbReference type="ARBA" id="ARBA00018836"/>
    </source>
</evidence>
<dbReference type="FunFam" id="3.90.870.10:FF:000001">
    <property type="entry name" value="Riboflavin biosynthesis protein RibBA"/>
    <property type="match status" value="1"/>
</dbReference>
<dbReference type="InterPro" id="IPR017945">
    <property type="entry name" value="DHBP_synth_RibB-like_a/b_dom"/>
</dbReference>
<comment type="function">
    <text evidence="3 14 15">Catalyzes the conversion of D-ribulose 5-phosphate to formate and 3,4-dihydroxy-2-butanone 4-phosphate.</text>
</comment>
<dbReference type="AlphaFoldDB" id="A0A5P3A8L7"/>
<dbReference type="Gene3D" id="3.90.870.10">
    <property type="entry name" value="DHBP synthase"/>
    <property type="match status" value="1"/>
</dbReference>
<dbReference type="KEGG" id="rid:RIdsm_00817"/>
<comment type="similarity">
    <text evidence="14 15">Belongs to the DHBP synthase family.</text>
</comment>
<evidence type="ECO:0000256" key="5">
    <source>
        <dbReference type="ARBA" id="ARBA00005520"/>
    </source>
</evidence>
<evidence type="ECO:0000313" key="16">
    <source>
        <dbReference type="EMBL" id="QEW25033.1"/>
    </source>
</evidence>
<reference evidence="16 17" key="1">
    <citation type="submission" date="2018-08" db="EMBL/GenBank/DDBJ databases">
        <title>Genetic Globetrotter - A new plasmid hitch-hiking vast phylogenetic and geographic distances.</title>
        <authorList>
            <person name="Vollmers J."/>
            <person name="Petersen J."/>
        </authorList>
    </citation>
    <scope>NUCLEOTIDE SEQUENCE [LARGE SCALE GENOMIC DNA]</scope>
    <source>
        <strain evidence="16 17">DSM 26383</strain>
    </source>
</reference>
<evidence type="ECO:0000313" key="17">
    <source>
        <dbReference type="Proteomes" id="UP000325785"/>
    </source>
</evidence>
<evidence type="ECO:0000256" key="11">
    <source>
        <dbReference type="ARBA" id="ARBA00022842"/>
    </source>
</evidence>
<comment type="similarity">
    <text evidence="5">In the N-terminal section; belongs to the DHBP synthase family.</text>
</comment>
<dbReference type="OrthoDB" id="9793111at2"/>
<feature type="site" description="Essential for catalytic activity" evidence="14">
    <location>
        <position position="146"/>
    </location>
</feature>
<keyword evidence="9 14" id="KW-0686">Riboflavin biosynthesis</keyword>
<evidence type="ECO:0000256" key="3">
    <source>
        <dbReference type="ARBA" id="ARBA00002284"/>
    </source>
</evidence>
<dbReference type="GO" id="GO:0003935">
    <property type="term" value="F:GTP cyclohydrolase II activity"/>
    <property type="evidence" value="ECO:0007669"/>
    <property type="project" value="TreeGrafter"/>
</dbReference>
<dbReference type="GO" id="GO:0030145">
    <property type="term" value="F:manganese ion binding"/>
    <property type="evidence" value="ECO:0007669"/>
    <property type="project" value="UniProtKB-UniRule"/>
</dbReference>
<evidence type="ECO:0000256" key="12">
    <source>
        <dbReference type="ARBA" id="ARBA00023211"/>
    </source>
</evidence>
<organism evidence="16 17">
    <name type="scientific">Roseovarius indicus</name>
    <dbReference type="NCBI Taxonomy" id="540747"/>
    <lineage>
        <taxon>Bacteria</taxon>
        <taxon>Pseudomonadati</taxon>
        <taxon>Pseudomonadota</taxon>
        <taxon>Alphaproteobacteria</taxon>
        <taxon>Rhodobacterales</taxon>
        <taxon>Roseobacteraceae</taxon>
        <taxon>Roseovarius</taxon>
    </lineage>
</organism>
<comment type="subunit">
    <text evidence="14 15">Homodimer.</text>
</comment>
<comment type="catalytic activity">
    <reaction evidence="1 14 15">
        <text>D-ribulose 5-phosphate = (2S)-2-hydroxy-3-oxobutyl phosphate + formate + H(+)</text>
        <dbReference type="Rhea" id="RHEA:18457"/>
        <dbReference type="ChEBI" id="CHEBI:15378"/>
        <dbReference type="ChEBI" id="CHEBI:15740"/>
        <dbReference type="ChEBI" id="CHEBI:58121"/>
        <dbReference type="ChEBI" id="CHEBI:58830"/>
        <dbReference type="EC" id="4.1.99.12"/>
    </reaction>
</comment>
<evidence type="ECO:0000256" key="15">
    <source>
        <dbReference type="RuleBase" id="RU003843"/>
    </source>
</evidence>
<protein>
    <recommendedName>
        <fullName evidence="8 14">3,4-dihydroxy-2-butanone 4-phosphate synthase</fullName>
        <shortName evidence="14 15">DHBP synthase</shortName>
        <ecNumber evidence="7 14">4.1.99.12</ecNumber>
    </recommendedName>
</protein>
<dbReference type="Proteomes" id="UP000325785">
    <property type="component" value="Chromosome"/>
</dbReference>
<evidence type="ECO:0000256" key="4">
    <source>
        <dbReference type="ARBA" id="ARBA00004904"/>
    </source>
</evidence>
<dbReference type="Pfam" id="PF00926">
    <property type="entry name" value="DHBP_synthase"/>
    <property type="match status" value="1"/>
</dbReference>
<proteinExistence type="inferred from homology"/>
<comment type="cofactor">
    <cofactor evidence="14 15">
        <name>Mg(2+)</name>
        <dbReference type="ChEBI" id="CHEBI:18420"/>
    </cofactor>
    <cofactor evidence="14 15">
        <name>Mn(2+)</name>
        <dbReference type="ChEBI" id="CHEBI:29035"/>
    </cofactor>
    <text evidence="14 15">Binds 2 divalent metal cations per subunit. Magnesium or manganese.</text>
</comment>
<dbReference type="PANTHER" id="PTHR21327:SF18">
    <property type="entry name" value="3,4-DIHYDROXY-2-BUTANONE 4-PHOSPHATE SYNTHASE"/>
    <property type="match status" value="1"/>
</dbReference>
<keyword evidence="12 14" id="KW-0464">Manganese</keyword>
<evidence type="ECO:0000256" key="1">
    <source>
        <dbReference type="ARBA" id="ARBA00000141"/>
    </source>
</evidence>
<keyword evidence="10 14" id="KW-0479">Metal-binding</keyword>
<dbReference type="SUPFAM" id="SSF55821">
    <property type="entry name" value="YrdC/RibB"/>
    <property type="match status" value="1"/>
</dbReference>
<dbReference type="GO" id="GO:0008686">
    <property type="term" value="F:3,4-dihydroxy-2-butanone-4-phosphate synthase activity"/>
    <property type="evidence" value="ECO:0007669"/>
    <property type="project" value="UniProtKB-UniRule"/>
</dbReference>
<dbReference type="EC" id="4.1.99.12" evidence="7 14"/>
<dbReference type="GO" id="GO:0000287">
    <property type="term" value="F:magnesium ion binding"/>
    <property type="evidence" value="ECO:0007669"/>
    <property type="project" value="UniProtKB-UniRule"/>
</dbReference>
<feature type="site" description="Essential for catalytic activity" evidence="14">
    <location>
        <position position="184"/>
    </location>
</feature>
<accession>A0A5P3A8L7</accession>
<dbReference type="EMBL" id="CP031598">
    <property type="protein sequence ID" value="QEW25033.1"/>
    <property type="molecule type" value="Genomic_DNA"/>
</dbReference>
<feature type="binding site" evidence="14">
    <location>
        <begin position="47"/>
        <end position="48"/>
    </location>
    <ligand>
        <name>D-ribulose 5-phosphate</name>
        <dbReference type="ChEBI" id="CHEBI:58121"/>
    </ligand>
</feature>
<comment type="similarity">
    <text evidence="6">In the C-terminal section; belongs to the GTP cyclohydrolase II family.</text>
</comment>
<feature type="binding site" evidence="14">
    <location>
        <position position="48"/>
    </location>
    <ligand>
        <name>Mg(2+)</name>
        <dbReference type="ChEBI" id="CHEBI:18420"/>
        <label>1</label>
    </ligand>
</feature>
<dbReference type="InterPro" id="IPR000422">
    <property type="entry name" value="DHBP_synthase_RibB"/>
</dbReference>
<dbReference type="NCBIfam" id="TIGR00506">
    <property type="entry name" value="ribB"/>
    <property type="match status" value="1"/>
</dbReference>
<evidence type="ECO:0000256" key="6">
    <source>
        <dbReference type="ARBA" id="ARBA00008976"/>
    </source>
</evidence>
<comment type="cofactor">
    <cofactor evidence="2">
        <name>Mn(2+)</name>
        <dbReference type="ChEBI" id="CHEBI:29035"/>
    </cofactor>
</comment>
<dbReference type="HAMAP" id="MF_00180">
    <property type="entry name" value="RibB"/>
    <property type="match status" value="1"/>
</dbReference>
<dbReference type="GO" id="GO:0009231">
    <property type="term" value="P:riboflavin biosynthetic process"/>
    <property type="evidence" value="ECO:0007669"/>
    <property type="project" value="UniProtKB-UniRule"/>
</dbReference>
<feature type="binding site" evidence="14">
    <location>
        <position position="48"/>
    </location>
    <ligand>
        <name>Mg(2+)</name>
        <dbReference type="ChEBI" id="CHEBI:18420"/>
        <label>2</label>
    </ligand>
</feature>
<keyword evidence="11 14" id="KW-0460">Magnesium</keyword>
<comment type="pathway">
    <text evidence="4 14 15">Cofactor biosynthesis; riboflavin biosynthesis; 2-hydroxy-3-oxobutyl phosphate from D-ribulose 5-phosphate: step 1/1.</text>
</comment>
<name>A0A5P3A8L7_9RHOB</name>
<dbReference type="GO" id="GO:0005829">
    <property type="term" value="C:cytosol"/>
    <property type="evidence" value="ECO:0007669"/>
    <property type="project" value="TreeGrafter"/>
</dbReference>
<evidence type="ECO:0000256" key="10">
    <source>
        <dbReference type="ARBA" id="ARBA00022723"/>
    </source>
</evidence>
<evidence type="ECO:0000256" key="7">
    <source>
        <dbReference type="ARBA" id="ARBA00012153"/>
    </source>
</evidence>
<dbReference type="UniPathway" id="UPA00275">
    <property type="reaction ID" value="UER00399"/>
</dbReference>
<feature type="binding site" evidence="14">
    <location>
        <begin position="160"/>
        <end position="164"/>
    </location>
    <ligand>
        <name>D-ribulose 5-phosphate</name>
        <dbReference type="ChEBI" id="CHEBI:58121"/>
    </ligand>
</feature>
<sequence length="227" mass="24046">MNMLRTIPTASYPNAREAENNVIVGPSEIIAEAAAGRIFILVDDEDRENEGDLVIPADAADSAAITFMARQGCGLICLAMSGEMVDRLDLPPMPRKGSSRHDTAFTVSIEARDGITTGISASDRARTVAAAIAPDATSEDIVSPGHVFPLRAHDGGVRARAGHTEASVEVARLAGRRPASVICEIMNPDGTMARLDDLVAFARTHDLKIGRICDLITYLDAPAVRSA</sequence>
<keyword evidence="13 14" id="KW-0456">Lyase</keyword>
<evidence type="ECO:0000256" key="13">
    <source>
        <dbReference type="ARBA" id="ARBA00023239"/>
    </source>
</evidence>